<keyword evidence="1" id="KW-0238">DNA-binding</keyword>
<name>A0A327NS18_9BACT</name>
<dbReference type="GO" id="GO:0043565">
    <property type="term" value="F:sequence-specific DNA binding"/>
    <property type="evidence" value="ECO:0007669"/>
    <property type="project" value="InterPro"/>
</dbReference>
<dbReference type="OrthoDB" id="5492415at2"/>
<dbReference type="PANTHER" id="PTHR43280:SF29">
    <property type="entry name" value="ARAC-FAMILY TRANSCRIPTIONAL REGULATOR"/>
    <property type="match status" value="1"/>
</dbReference>
<accession>A0A327NS18</accession>
<evidence type="ECO:0000313" key="4">
    <source>
        <dbReference type="EMBL" id="RAI77443.1"/>
    </source>
</evidence>
<dbReference type="PROSITE" id="PS01124">
    <property type="entry name" value="HTH_ARAC_FAMILY_2"/>
    <property type="match status" value="1"/>
</dbReference>
<evidence type="ECO:0000256" key="2">
    <source>
        <dbReference type="SAM" id="Phobius"/>
    </source>
</evidence>
<proteinExistence type="predicted"/>
<dbReference type="Gene3D" id="1.10.10.60">
    <property type="entry name" value="Homeodomain-like"/>
    <property type="match status" value="1"/>
</dbReference>
<dbReference type="EMBL" id="QLII01000001">
    <property type="protein sequence ID" value="RAI77443.1"/>
    <property type="molecule type" value="Genomic_DNA"/>
</dbReference>
<evidence type="ECO:0000259" key="3">
    <source>
        <dbReference type="PROSITE" id="PS01124"/>
    </source>
</evidence>
<feature type="transmembrane region" description="Helical" evidence="2">
    <location>
        <begin position="142"/>
        <end position="163"/>
    </location>
</feature>
<dbReference type="InterPro" id="IPR018060">
    <property type="entry name" value="HTH_AraC"/>
</dbReference>
<feature type="transmembrane region" description="Helical" evidence="2">
    <location>
        <begin position="104"/>
        <end position="122"/>
    </location>
</feature>
<comment type="caution">
    <text evidence="4">The sequence shown here is derived from an EMBL/GenBank/DDBJ whole genome shotgun (WGS) entry which is preliminary data.</text>
</comment>
<feature type="transmembrane region" description="Helical" evidence="2">
    <location>
        <begin position="40"/>
        <end position="61"/>
    </location>
</feature>
<dbReference type="RefSeq" id="WP_111348105.1">
    <property type="nucleotide sequence ID" value="NZ_QLII01000001.1"/>
</dbReference>
<reference evidence="4 5" key="1">
    <citation type="submission" date="2018-06" db="EMBL/GenBank/DDBJ databases">
        <title>Spirosoma sp. HMF3257 Genome sequencing and assembly.</title>
        <authorList>
            <person name="Kang H."/>
            <person name="Cha I."/>
            <person name="Kim H."/>
            <person name="Kang J."/>
            <person name="Joh K."/>
        </authorList>
    </citation>
    <scope>NUCLEOTIDE SEQUENCE [LARGE SCALE GENOMIC DNA]</scope>
    <source>
        <strain evidence="4 5">HMF3257</strain>
    </source>
</reference>
<feature type="domain" description="HTH araC/xylS-type" evidence="3">
    <location>
        <begin position="264"/>
        <end position="368"/>
    </location>
</feature>
<dbReference type="GO" id="GO:0003700">
    <property type="term" value="F:DNA-binding transcription factor activity"/>
    <property type="evidence" value="ECO:0007669"/>
    <property type="project" value="InterPro"/>
</dbReference>
<keyword evidence="5" id="KW-1185">Reference proteome</keyword>
<feature type="transmembrane region" description="Helical" evidence="2">
    <location>
        <begin position="73"/>
        <end position="92"/>
    </location>
</feature>
<dbReference type="Proteomes" id="UP000249016">
    <property type="component" value="Unassembled WGS sequence"/>
</dbReference>
<dbReference type="Pfam" id="PF12833">
    <property type="entry name" value="HTH_18"/>
    <property type="match status" value="1"/>
</dbReference>
<evidence type="ECO:0000313" key="5">
    <source>
        <dbReference type="Proteomes" id="UP000249016"/>
    </source>
</evidence>
<gene>
    <name evidence="4" type="ORF">HMF3257_30615</name>
</gene>
<evidence type="ECO:0000256" key="1">
    <source>
        <dbReference type="ARBA" id="ARBA00023125"/>
    </source>
</evidence>
<organism evidence="4 5">
    <name type="scientific">Spirosoma telluris</name>
    <dbReference type="NCBI Taxonomy" id="2183553"/>
    <lineage>
        <taxon>Bacteria</taxon>
        <taxon>Pseudomonadati</taxon>
        <taxon>Bacteroidota</taxon>
        <taxon>Cytophagia</taxon>
        <taxon>Cytophagales</taxon>
        <taxon>Cytophagaceae</taxon>
        <taxon>Spirosoma</taxon>
    </lineage>
</organism>
<keyword evidence="2" id="KW-1133">Transmembrane helix</keyword>
<feature type="transmembrane region" description="Helical" evidence="2">
    <location>
        <begin position="184"/>
        <end position="204"/>
    </location>
</feature>
<sequence length="386" mass="44530">MVIDKLKAMDNWKSVIFLLASGQGLLLSLALLAKGRRGQLSNVFLGLILWVISLELLNAWGMQVKYHSSPTAFPFWVLQSYLILPPSVWLFAQLSIKPDFKFRRTYWLLYLPSGIEVIVRIARSLYHHITGVYLPSLIENSAWFFFAEILPIGGMCIVLWDYGRKLILVHKSLKGYSGRAEPIRFFRLYGLFGFLLLLTILWVFGVVINFPIFGFIELILTLFLFTLGYIGYHDATFFEVPQLFNYQSTEKPTFSQYDDAKQLQRLTKAFQQDMLHTQSKLTLEDLASTINLPPRYVSYLINTYHGTNVNHFINTFRVEEVIRKLNDPAEQHKTLLALALEAGFNSKSTFNQFLKTTQDNHPLNICSSRNNECSLRVGKVYVSQWL</sequence>
<keyword evidence="2" id="KW-0812">Transmembrane</keyword>
<feature type="transmembrane region" description="Helical" evidence="2">
    <location>
        <begin position="210"/>
        <end position="232"/>
    </location>
</feature>
<protein>
    <recommendedName>
        <fullName evidence="3">HTH araC/xylS-type domain-containing protein</fullName>
    </recommendedName>
</protein>
<keyword evidence="2" id="KW-0472">Membrane</keyword>
<dbReference type="AlphaFoldDB" id="A0A327NS18"/>
<dbReference type="PANTHER" id="PTHR43280">
    <property type="entry name" value="ARAC-FAMILY TRANSCRIPTIONAL REGULATOR"/>
    <property type="match status" value="1"/>
</dbReference>
<feature type="transmembrane region" description="Helical" evidence="2">
    <location>
        <begin position="12"/>
        <end position="33"/>
    </location>
</feature>